<sequence length="87" mass="9798">MKRAVLELLSVRHDVELCYEASAVLEVVSILVIQETSNIVKKTLELMEEGNFSFYVPSANFEDSSTCSTLQEAQERKEDGRQGDRAD</sequence>
<dbReference type="Proteomes" id="UP000019471">
    <property type="component" value="Unassembled WGS sequence"/>
</dbReference>
<dbReference type="EMBL" id="AMGX01000022">
    <property type="protein sequence ID" value="EXJ66008.1"/>
    <property type="molecule type" value="Genomic_DNA"/>
</dbReference>
<gene>
    <name evidence="2" type="ORF">A1O5_10985</name>
</gene>
<feature type="region of interest" description="Disordered" evidence="1">
    <location>
        <begin position="66"/>
        <end position="87"/>
    </location>
</feature>
<evidence type="ECO:0000313" key="2">
    <source>
        <dbReference type="EMBL" id="EXJ66008.1"/>
    </source>
</evidence>
<dbReference type="HOGENOM" id="CLU_2483182_0_0_1"/>
<organism evidence="2 3">
    <name type="scientific">Cladophialophora psammophila CBS 110553</name>
    <dbReference type="NCBI Taxonomy" id="1182543"/>
    <lineage>
        <taxon>Eukaryota</taxon>
        <taxon>Fungi</taxon>
        <taxon>Dikarya</taxon>
        <taxon>Ascomycota</taxon>
        <taxon>Pezizomycotina</taxon>
        <taxon>Eurotiomycetes</taxon>
        <taxon>Chaetothyriomycetidae</taxon>
        <taxon>Chaetothyriales</taxon>
        <taxon>Herpotrichiellaceae</taxon>
        <taxon>Cladophialophora</taxon>
    </lineage>
</organism>
<protein>
    <submittedName>
        <fullName evidence="2">Uncharacterized protein</fullName>
    </submittedName>
</protein>
<feature type="compositionally biased region" description="Basic and acidic residues" evidence="1">
    <location>
        <begin position="73"/>
        <end position="87"/>
    </location>
</feature>
<dbReference type="OrthoDB" id="2274698at2759"/>
<name>W9WDK2_9EURO</name>
<keyword evidence="3" id="KW-1185">Reference proteome</keyword>
<evidence type="ECO:0000256" key="1">
    <source>
        <dbReference type="SAM" id="MobiDB-lite"/>
    </source>
</evidence>
<accession>W9WDK2</accession>
<proteinExistence type="predicted"/>
<comment type="caution">
    <text evidence="2">The sequence shown here is derived from an EMBL/GenBank/DDBJ whole genome shotgun (WGS) entry which is preliminary data.</text>
</comment>
<dbReference type="RefSeq" id="XP_007749748.1">
    <property type="nucleotide sequence ID" value="XM_007751558.1"/>
</dbReference>
<dbReference type="AlphaFoldDB" id="W9WDK2"/>
<reference evidence="2 3" key="1">
    <citation type="submission" date="2013-03" db="EMBL/GenBank/DDBJ databases">
        <title>The Genome Sequence of Cladophialophora psammophila CBS 110553.</title>
        <authorList>
            <consortium name="The Broad Institute Genomics Platform"/>
            <person name="Cuomo C."/>
            <person name="de Hoog S."/>
            <person name="Gorbushina A."/>
            <person name="Walker B."/>
            <person name="Young S.K."/>
            <person name="Zeng Q."/>
            <person name="Gargeya S."/>
            <person name="Fitzgerald M."/>
            <person name="Haas B."/>
            <person name="Abouelleil A."/>
            <person name="Allen A.W."/>
            <person name="Alvarado L."/>
            <person name="Arachchi H.M."/>
            <person name="Berlin A.M."/>
            <person name="Chapman S.B."/>
            <person name="Gainer-Dewar J."/>
            <person name="Goldberg J."/>
            <person name="Griggs A."/>
            <person name="Gujja S."/>
            <person name="Hansen M."/>
            <person name="Howarth C."/>
            <person name="Imamovic A."/>
            <person name="Ireland A."/>
            <person name="Larimer J."/>
            <person name="McCowan C."/>
            <person name="Murphy C."/>
            <person name="Pearson M."/>
            <person name="Poon T.W."/>
            <person name="Priest M."/>
            <person name="Roberts A."/>
            <person name="Saif S."/>
            <person name="Shea T."/>
            <person name="Sisk P."/>
            <person name="Sykes S."/>
            <person name="Wortman J."/>
            <person name="Nusbaum C."/>
            <person name="Birren B."/>
        </authorList>
    </citation>
    <scope>NUCLEOTIDE SEQUENCE [LARGE SCALE GENOMIC DNA]</scope>
    <source>
        <strain evidence="2 3">CBS 110553</strain>
    </source>
</reference>
<evidence type="ECO:0000313" key="3">
    <source>
        <dbReference type="Proteomes" id="UP000019471"/>
    </source>
</evidence>
<dbReference type="GeneID" id="19195675"/>